<comment type="caution">
    <text evidence="1">The sequence shown here is derived from an EMBL/GenBank/DDBJ whole genome shotgun (WGS) entry which is preliminary data.</text>
</comment>
<proteinExistence type="predicted"/>
<dbReference type="OrthoDB" id="4709576at2759"/>
<reference evidence="1" key="1">
    <citation type="journal article" date="2021" name="Nat. Commun.">
        <title>Genetic determinants of endophytism in the Arabidopsis root mycobiome.</title>
        <authorList>
            <person name="Mesny F."/>
            <person name="Miyauchi S."/>
            <person name="Thiergart T."/>
            <person name="Pickel B."/>
            <person name="Atanasova L."/>
            <person name="Karlsson M."/>
            <person name="Huettel B."/>
            <person name="Barry K.W."/>
            <person name="Haridas S."/>
            <person name="Chen C."/>
            <person name="Bauer D."/>
            <person name="Andreopoulos W."/>
            <person name="Pangilinan J."/>
            <person name="LaButti K."/>
            <person name="Riley R."/>
            <person name="Lipzen A."/>
            <person name="Clum A."/>
            <person name="Drula E."/>
            <person name="Henrissat B."/>
            <person name="Kohler A."/>
            <person name="Grigoriev I.V."/>
            <person name="Martin F.M."/>
            <person name="Hacquard S."/>
        </authorList>
    </citation>
    <scope>NUCLEOTIDE SEQUENCE</scope>
    <source>
        <strain evidence="1">MPI-CAGE-CH-0230</strain>
    </source>
</reference>
<feature type="non-terminal residue" evidence="1">
    <location>
        <position position="1"/>
    </location>
</feature>
<dbReference type="EMBL" id="JAGTJQ010000002">
    <property type="protein sequence ID" value="KAH7037123.1"/>
    <property type="molecule type" value="Genomic_DNA"/>
</dbReference>
<organism evidence="1 2">
    <name type="scientific">Microdochium trichocladiopsis</name>
    <dbReference type="NCBI Taxonomy" id="1682393"/>
    <lineage>
        <taxon>Eukaryota</taxon>
        <taxon>Fungi</taxon>
        <taxon>Dikarya</taxon>
        <taxon>Ascomycota</taxon>
        <taxon>Pezizomycotina</taxon>
        <taxon>Sordariomycetes</taxon>
        <taxon>Xylariomycetidae</taxon>
        <taxon>Xylariales</taxon>
        <taxon>Microdochiaceae</taxon>
        <taxon>Microdochium</taxon>
    </lineage>
</organism>
<evidence type="ECO:0000313" key="1">
    <source>
        <dbReference type="EMBL" id="KAH7037123.1"/>
    </source>
</evidence>
<sequence>AARVGSYHSPYTCFFWTSTATTPCRSQGKRIDDGGLIFCNLNPLLVFLTTLLNNGMHKAFHWSLFGRGFHPLAGDTSSGNRLFLSPQLLLQNMAIYHISVRDYFWPAGNVMVQCPARNLSATSSPPIIRPLAGVNKGEPRFLDSAGSLEDRHDSRPYLTEAHGVLVPADSALDRVPIWVPFRQQPARQNDPPVKKHDRTPLQATPVETLLAADLTTSTQLQVPMDQICWVPTREASDGRICTIIASQLTVGRKNMSHVLLQSIESPASAKFALLSTQELSEFSEIDNNRKQQLFEVHLMMVLRGKRSLSPPLKNALRLVLCSHPRAAAKRLFWDALDDTTKTSKYLGSETSDDTFWDELDSDHESVFNSPGSSVAVAPSLVSIGP</sequence>
<dbReference type="RefSeq" id="XP_046016244.1">
    <property type="nucleotide sequence ID" value="XM_046161734.1"/>
</dbReference>
<gene>
    <name evidence="1" type="ORF">B0I36DRAFT_402654</name>
</gene>
<keyword evidence="2" id="KW-1185">Reference proteome</keyword>
<protein>
    <submittedName>
        <fullName evidence="1">Uncharacterized protein</fullName>
    </submittedName>
</protein>
<dbReference type="GeneID" id="70191280"/>
<name>A0A9P9BXJ9_9PEZI</name>
<dbReference type="AlphaFoldDB" id="A0A9P9BXJ9"/>
<dbReference type="Proteomes" id="UP000756346">
    <property type="component" value="Unassembled WGS sequence"/>
</dbReference>
<evidence type="ECO:0000313" key="2">
    <source>
        <dbReference type="Proteomes" id="UP000756346"/>
    </source>
</evidence>
<accession>A0A9P9BXJ9</accession>